<evidence type="ECO:0000256" key="1">
    <source>
        <dbReference type="SAM" id="SignalP"/>
    </source>
</evidence>
<evidence type="ECO:0000313" key="2">
    <source>
        <dbReference type="EMBL" id="MDY0393705.1"/>
    </source>
</evidence>
<protein>
    <submittedName>
        <fullName evidence="2">ABC transporter substrate-binding protein</fullName>
    </submittedName>
</protein>
<dbReference type="Gene3D" id="3.40.190.10">
    <property type="entry name" value="Periplasmic binding protein-like II"/>
    <property type="match status" value="1"/>
</dbReference>
<evidence type="ECO:0000313" key="3">
    <source>
        <dbReference type="Proteomes" id="UP001281447"/>
    </source>
</evidence>
<dbReference type="PROSITE" id="PS51257">
    <property type="entry name" value="PROKAR_LIPOPROTEIN"/>
    <property type="match status" value="1"/>
</dbReference>
<dbReference type="InterPro" id="IPR050490">
    <property type="entry name" value="Bact_solute-bd_prot1"/>
</dbReference>
<keyword evidence="3" id="KW-1185">Reference proteome</keyword>
<gene>
    <name evidence="2" type="ORF">RWE15_03675</name>
</gene>
<organism evidence="2 3">
    <name type="scientific">Tigheibacillus halophilus</name>
    <dbReference type="NCBI Taxonomy" id="361280"/>
    <lineage>
        <taxon>Bacteria</taxon>
        <taxon>Bacillati</taxon>
        <taxon>Bacillota</taxon>
        <taxon>Bacilli</taxon>
        <taxon>Bacillales</taxon>
        <taxon>Bacillaceae</taxon>
        <taxon>Tigheibacillus</taxon>
    </lineage>
</organism>
<sequence>MKKGKFLLISGLVMVLIFMLAACSKDSNADGKNEEVTLKFWVFGATNYDELAKEYEKENPGVKVKVKTSENDDHHNGLFTALSAGHGAPDLAMIEIDQLDRFKEAKDRFVNLYDVGADKVKDKYLDWKWEIGESEDGDFLYGLPTDIGPKAMFFRTDLFEKAGLPTDPDKVQEMIQSKDDLIQAGEKIKEKTGKPLVDSMEMAYRAVIDGATESFYDEKGNLLVENDGNAVKKSLRFGRGIQ</sequence>
<dbReference type="EMBL" id="JAWDIP010000003">
    <property type="protein sequence ID" value="MDY0393705.1"/>
    <property type="molecule type" value="Genomic_DNA"/>
</dbReference>
<dbReference type="Pfam" id="PF01547">
    <property type="entry name" value="SBP_bac_1"/>
    <property type="match status" value="1"/>
</dbReference>
<dbReference type="InterPro" id="IPR006059">
    <property type="entry name" value="SBP"/>
</dbReference>
<dbReference type="Proteomes" id="UP001281447">
    <property type="component" value="Unassembled WGS sequence"/>
</dbReference>
<dbReference type="PANTHER" id="PTHR43649">
    <property type="entry name" value="ARABINOSE-BINDING PROTEIN-RELATED"/>
    <property type="match status" value="1"/>
</dbReference>
<reference evidence="2 3" key="1">
    <citation type="submission" date="2023-10" db="EMBL/GenBank/DDBJ databases">
        <title>Virgibacillus halophilus 5B73C genome.</title>
        <authorList>
            <person name="Miliotis G."/>
            <person name="Sengupta P."/>
            <person name="Hameed A."/>
            <person name="Chuvochina M."/>
            <person name="Mcdonagh F."/>
            <person name="Simpson A.C."/>
            <person name="Singh N.K."/>
            <person name="Rekha P.D."/>
            <person name="Raman K."/>
            <person name="Hugenholtz P."/>
            <person name="Venkateswaran K."/>
        </authorList>
    </citation>
    <scope>NUCLEOTIDE SEQUENCE [LARGE SCALE GENOMIC DNA]</scope>
    <source>
        <strain evidence="2 3">5B73C</strain>
    </source>
</reference>
<name>A0ABU5C3F7_9BACI</name>
<feature type="signal peptide" evidence="1">
    <location>
        <begin position="1"/>
        <end position="29"/>
    </location>
</feature>
<feature type="chain" id="PRO_5045568329" evidence="1">
    <location>
        <begin position="30"/>
        <end position="242"/>
    </location>
</feature>
<proteinExistence type="predicted"/>
<dbReference type="PANTHER" id="PTHR43649:SF32">
    <property type="entry name" value="SUGAR BINDING SECRETED PROTEIN"/>
    <property type="match status" value="1"/>
</dbReference>
<dbReference type="SUPFAM" id="SSF53850">
    <property type="entry name" value="Periplasmic binding protein-like II"/>
    <property type="match status" value="1"/>
</dbReference>
<accession>A0ABU5C3F7</accession>
<keyword evidence="1" id="KW-0732">Signal</keyword>
<comment type="caution">
    <text evidence="2">The sequence shown here is derived from an EMBL/GenBank/DDBJ whole genome shotgun (WGS) entry which is preliminary data.</text>
</comment>